<name>A0A197JUY9_9FUNG</name>
<protein>
    <recommendedName>
        <fullName evidence="4">Ricin B lectin domain-containing protein</fullName>
    </recommendedName>
</protein>
<evidence type="ECO:0000313" key="3">
    <source>
        <dbReference type="Proteomes" id="UP000078512"/>
    </source>
</evidence>
<dbReference type="Proteomes" id="UP000078512">
    <property type="component" value="Unassembled WGS sequence"/>
</dbReference>
<dbReference type="Gene3D" id="2.80.10.50">
    <property type="match status" value="1"/>
</dbReference>
<organism evidence="2 3">
    <name type="scientific">Linnemannia elongata AG-77</name>
    <dbReference type="NCBI Taxonomy" id="1314771"/>
    <lineage>
        <taxon>Eukaryota</taxon>
        <taxon>Fungi</taxon>
        <taxon>Fungi incertae sedis</taxon>
        <taxon>Mucoromycota</taxon>
        <taxon>Mortierellomycotina</taxon>
        <taxon>Mortierellomycetes</taxon>
        <taxon>Mortierellales</taxon>
        <taxon>Mortierellaceae</taxon>
        <taxon>Linnemannia</taxon>
    </lineage>
</organism>
<sequence>MIRLNLSSLLFAALALSQACIALVFAAELALDRLYRIQRPSFSFNVTSVDGNSFTVNAFEGDGTIWILASGSSEGLFTLNDLKGGRYLSIVGKVAQGSQIGLAADPFDFRLENVADGTDKYRISPFSAASLTIQKSTCSEELVLQTSPGQGEDEWLFNMLK</sequence>
<keyword evidence="1" id="KW-0732">Signal</keyword>
<evidence type="ECO:0000313" key="2">
    <source>
        <dbReference type="EMBL" id="OAQ28256.1"/>
    </source>
</evidence>
<keyword evidence="3" id="KW-1185">Reference proteome</keyword>
<reference evidence="2 3" key="1">
    <citation type="submission" date="2016-05" db="EMBL/GenBank/DDBJ databases">
        <title>Genome sequencing reveals origins of a unique bacterial endosymbiosis in the earliest lineages of terrestrial Fungi.</title>
        <authorList>
            <consortium name="DOE Joint Genome Institute"/>
            <person name="Uehling J."/>
            <person name="Gryganskyi A."/>
            <person name="Hameed K."/>
            <person name="Tschaplinski T."/>
            <person name="Misztal P."/>
            <person name="Wu S."/>
            <person name="Desiro A."/>
            <person name="Vande Pol N."/>
            <person name="Du Z.-Y."/>
            <person name="Zienkiewicz A."/>
            <person name="Zienkiewicz K."/>
            <person name="Morin E."/>
            <person name="Tisserant E."/>
            <person name="Splivallo R."/>
            <person name="Hainaut M."/>
            <person name="Henrissat B."/>
            <person name="Ohm R."/>
            <person name="Kuo A."/>
            <person name="Yan J."/>
            <person name="Lipzen A."/>
            <person name="Nolan M."/>
            <person name="Labutti K."/>
            <person name="Barry K."/>
            <person name="Goldstein A."/>
            <person name="Labbe J."/>
            <person name="Schadt C."/>
            <person name="Tuskan G."/>
            <person name="Grigoriev I."/>
            <person name="Martin F."/>
            <person name="Vilgalys R."/>
            <person name="Bonito G."/>
        </authorList>
    </citation>
    <scope>NUCLEOTIDE SEQUENCE [LARGE SCALE GENOMIC DNA]</scope>
    <source>
        <strain evidence="2 3">AG-77</strain>
    </source>
</reference>
<accession>A0A197JUY9</accession>
<dbReference type="EMBL" id="KV442050">
    <property type="protein sequence ID" value="OAQ28256.1"/>
    <property type="molecule type" value="Genomic_DNA"/>
</dbReference>
<proteinExistence type="predicted"/>
<dbReference type="AlphaFoldDB" id="A0A197JUY9"/>
<gene>
    <name evidence="2" type="ORF">K457DRAFT_126863</name>
</gene>
<dbReference type="PROSITE" id="PS51257">
    <property type="entry name" value="PROKAR_LIPOPROTEIN"/>
    <property type="match status" value="1"/>
</dbReference>
<evidence type="ECO:0008006" key="4">
    <source>
        <dbReference type="Google" id="ProtNLM"/>
    </source>
</evidence>
<evidence type="ECO:0000256" key="1">
    <source>
        <dbReference type="SAM" id="SignalP"/>
    </source>
</evidence>
<feature type="signal peptide" evidence="1">
    <location>
        <begin position="1"/>
        <end position="22"/>
    </location>
</feature>
<feature type="chain" id="PRO_5008276286" description="Ricin B lectin domain-containing protein" evidence="1">
    <location>
        <begin position="23"/>
        <end position="161"/>
    </location>
</feature>